<dbReference type="InterPro" id="IPR029063">
    <property type="entry name" value="SAM-dependent_MTases_sf"/>
</dbReference>
<sequence length="237" mass="26649">MDLKESDILGSDISRHWYYRAKARAVTELLKGQDFSRILDVGAGSAFFTRYLLENTVAQSACCVDISYGADRNGTYADKPVSFRRNIETADADLVLMMDVLEHVEDDLSLLQEYIGKVKNEGGVKFLISVPAFQFLWSGHDVFLEHCRRYNLQELENVVTKAGLRIIKSHYGFGTVFPIAAVTRMAGRLKPQRVESQLKIHHPAVNGFLSALCRLDLPVQHLNRLAGLTVFCLAKKD</sequence>
<dbReference type="Pfam" id="PF13489">
    <property type="entry name" value="Methyltransf_23"/>
    <property type="match status" value="1"/>
</dbReference>
<dbReference type="GO" id="GO:0032259">
    <property type="term" value="P:methylation"/>
    <property type="evidence" value="ECO:0007669"/>
    <property type="project" value="UniProtKB-KW"/>
</dbReference>
<accession>A0A220S298</accession>
<dbReference type="SUPFAM" id="SSF53335">
    <property type="entry name" value="S-adenosyl-L-methionine-dependent methyltransferases"/>
    <property type="match status" value="1"/>
</dbReference>
<keyword evidence="2" id="KW-1185">Reference proteome</keyword>
<dbReference type="AlphaFoldDB" id="A0A220S298"/>
<keyword evidence="1" id="KW-0808">Transferase</keyword>
<protein>
    <submittedName>
        <fullName evidence="1">Methyltransferase</fullName>
    </submittedName>
</protein>
<proteinExistence type="predicted"/>
<dbReference type="Proteomes" id="UP000198238">
    <property type="component" value="Chromosome"/>
</dbReference>
<dbReference type="EMBL" id="CP022278">
    <property type="protein sequence ID" value="ASK27609.1"/>
    <property type="molecule type" value="Genomic_DNA"/>
</dbReference>
<evidence type="ECO:0000313" key="1">
    <source>
        <dbReference type="EMBL" id="ASK27609.1"/>
    </source>
</evidence>
<dbReference type="GO" id="GO:0008168">
    <property type="term" value="F:methyltransferase activity"/>
    <property type="evidence" value="ECO:0007669"/>
    <property type="project" value="UniProtKB-KW"/>
</dbReference>
<organism evidence="1 2">
    <name type="scientific">Neisseria chenwenguii</name>
    <dbReference type="NCBI Taxonomy" id="1853278"/>
    <lineage>
        <taxon>Bacteria</taxon>
        <taxon>Pseudomonadati</taxon>
        <taxon>Pseudomonadota</taxon>
        <taxon>Betaproteobacteria</taxon>
        <taxon>Neisseriales</taxon>
        <taxon>Neisseriaceae</taxon>
        <taxon>Neisseria</taxon>
    </lineage>
</organism>
<evidence type="ECO:0000313" key="2">
    <source>
        <dbReference type="Proteomes" id="UP000198238"/>
    </source>
</evidence>
<dbReference type="RefSeq" id="WP_089036310.1">
    <property type="nucleotide sequence ID" value="NZ_CP022278.1"/>
</dbReference>
<dbReference type="KEGG" id="nei:BG910_07520"/>
<keyword evidence="1" id="KW-0489">Methyltransferase</keyword>
<gene>
    <name evidence="1" type="ORF">BG910_07520</name>
</gene>
<dbReference type="OrthoDB" id="9816564at2"/>
<dbReference type="Gene3D" id="3.40.50.150">
    <property type="entry name" value="Vaccinia Virus protein VP39"/>
    <property type="match status" value="1"/>
</dbReference>
<reference evidence="1 2" key="1">
    <citation type="submission" date="2017-06" db="EMBL/GenBank/DDBJ databases">
        <title>Neisseria chenwenguii sp. nov., isolated from the intestinal contents of Tibetan Plateau Pika in Yushu, Qinghai Province, China.</title>
        <authorList>
            <person name="Zhang G."/>
        </authorList>
    </citation>
    <scope>NUCLEOTIDE SEQUENCE [LARGE SCALE GENOMIC DNA]</scope>
    <source>
        <strain evidence="1 2">10023</strain>
    </source>
</reference>
<name>A0A220S298_9NEIS</name>